<keyword evidence="2" id="KW-1185">Reference proteome</keyword>
<reference evidence="1 2" key="1">
    <citation type="journal article" date="2013" name="Genome Announc.">
        <title>Complete Genome Sequence of a Chinese Strain of 'Candidatus Liberibacter asiaticus'.</title>
        <authorList>
            <person name="Lin H."/>
            <person name="Han C.S."/>
            <person name="Liu B."/>
            <person name="Lou B."/>
            <person name="Bai X."/>
            <person name="Deng C."/>
            <person name="Civerolo E.L."/>
            <person name="Gupta G."/>
        </authorList>
    </citation>
    <scope>NUCLEOTIDE SEQUENCE [LARGE SCALE GENOMIC DNA]</scope>
    <source>
        <strain evidence="2">gxpsy</strain>
    </source>
</reference>
<evidence type="ECO:0000313" key="2">
    <source>
        <dbReference type="Proteomes" id="UP000011820"/>
    </source>
</evidence>
<gene>
    <name evidence="1" type="ORF">WSI_00270</name>
</gene>
<dbReference type="EMBL" id="CP004005">
    <property type="protein sequence ID" value="AGH16429.1"/>
    <property type="molecule type" value="Genomic_DNA"/>
</dbReference>
<protein>
    <submittedName>
        <fullName evidence="1">Ribonucleotide-diphosphate reductase subunit beta</fullName>
    </submittedName>
</protein>
<name>A0ABM5NE07_LIBAS</name>
<sequence>MANNTGLSPIQAGEKRVNVDDKRMLNARSDGQSVITPKIRMGMGKVFICLQ</sequence>
<evidence type="ECO:0000313" key="1">
    <source>
        <dbReference type="EMBL" id="AGH16429.1"/>
    </source>
</evidence>
<organism evidence="1 2">
    <name type="scientific">Candidatus Liberibacter asiaticus str. gxpsy</name>
    <dbReference type="NCBI Taxonomy" id="1174529"/>
    <lineage>
        <taxon>Bacteria</taxon>
        <taxon>Pseudomonadati</taxon>
        <taxon>Pseudomonadota</taxon>
        <taxon>Alphaproteobacteria</taxon>
        <taxon>Hyphomicrobiales</taxon>
        <taxon>Rhizobiaceae</taxon>
        <taxon>Liberibacter</taxon>
    </lineage>
</organism>
<accession>A0ABM5NE07</accession>
<proteinExistence type="predicted"/>
<dbReference type="Proteomes" id="UP000011820">
    <property type="component" value="Chromosome"/>
</dbReference>